<evidence type="ECO:0000256" key="10">
    <source>
        <dbReference type="HAMAP-Rule" id="MF_01043"/>
    </source>
</evidence>
<dbReference type="SMART" id="SM01207">
    <property type="entry name" value="G3P_acyltransf"/>
    <property type="match status" value="1"/>
</dbReference>
<dbReference type="AlphaFoldDB" id="A0A8J6UPP6"/>
<evidence type="ECO:0000313" key="12">
    <source>
        <dbReference type="Proteomes" id="UP000638014"/>
    </source>
</evidence>
<gene>
    <name evidence="10 11" type="primary">plsY</name>
    <name evidence="11" type="ORF">IC617_06415</name>
</gene>
<evidence type="ECO:0000256" key="7">
    <source>
        <dbReference type="ARBA" id="ARBA00023136"/>
    </source>
</evidence>
<comment type="subcellular location">
    <subcellularLocation>
        <location evidence="10">Cell membrane</location>
        <topology evidence="10">Multi-pass membrane protein</topology>
    </subcellularLocation>
</comment>
<evidence type="ECO:0000313" key="11">
    <source>
        <dbReference type="EMBL" id="MBD1389057.1"/>
    </source>
</evidence>
<evidence type="ECO:0000256" key="1">
    <source>
        <dbReference type="ARBA" id="ARBA00022475"/>
    </source>
</evidence>
<name>A0A8J6UPP6_9GAMM</name>
<evidence type="ECO:0000256" key="2">
    <source>
        <dbReference type="ARBA" id="ARBA00022516"/>
    </source>
</evidence>
<keyword evidence="12" id="KW-1185">Reference proteome</keyword>
<comment type="pathway">
    <text evidence="10">Lipid metabolism; phospholipid metabolism.</text>
</comment>
<evidence type="ECO:0000256" key="3">
    <source>
        <dbReference type="ARBA" id="ARBA00022679"/>
    </source>
</evidence>
<dbReference type="EMBL" id="JACXAF010000007">
    <property type="protein sequence ID" value="MBD1389057.1"/>
    <property type="molecule type" value="Genomic_DNA"/>
</dbReference>
<dbReference type="PANTHER" id="PTHR30309:SF0">
    <property type="entry name" value="GLYCEROL-3-PHOSPHATE ACYLTRANSFERASE-RELATED"/>
    <property type="match status" value="1"/>
</dbReference>
<dbReference type="GO" id="GO:0043772">
    <property type="term" value="F:acyl-phosphate glycerol-3-phosphate acyltransferase activity"/>
    <property type="evidence" value="ECO:0007669"/>
    <property type="project" value="UniProtKB-UniRule"/>
</dbReference>
<protein>
    <recommendedName>
        <fullName evidence="10">Glycerol-3-phosphate acyltransferase</fullName>
    </recommendedName>
    <alternativeName>
        <fullName evidence="10">Acyl-PO4 G3P acyltransferase</fullName>
    </alternativeName>
    <alternativeName>
        <fullName evidence="10">Acyl-phosphate--glycerol-3-phosphate acyltransferase</fullName>
    </alternativeName>
    <alternativeName>
        <fullName evidence="10">G3P acyltransferase</fullName>
        <shortName evidence="10">GPAT</shortName>
        <ecNumber evidence="10">2.3.1.275</ecNumber>
    </alternativeName>
    <alternativeName>
        <fullName evidence="10">Lysophosphatidic acid synthase</fullName>
        <shortName evidence="10">LPA synthase</shortName>
    </alternativeName>
</protein>
<keyword evidence="6 10" id="KW-0443">Lipid metabolism</keyword>
<dbReference type="GO" id="GO:0008654">
    <property type="term" value="P:phospholipid biosynthetic process"/>
    <property type="evidence" value="ECO:0007669"/>
    <property type="project" value="UniProtKB-UniRule"/>
</dbReference>
<dbReference type="EC" id="2.3.1.275" evidence="10"/>
<keyword evidence="8 10" id="KW-0594">Phospholipid biosynthesis</keyword>
<feature type="transmembrane region" description="Helical" evidence="10">
    <location>
        <begin position="82"/>
        <end position="105"/>
    </location>
</feature>
<comment type="similarity">
    <text evidence="10">Belongs to the PlsY family.</text>
</comment>
<comment type="subunit">
    <text evidence="10">Probably interacts with PlsX.</text>
</comment>
<dbReference type="HAMAP" id="MF_01043">
    <property type="entry name" value="PlsY"/>
    <property type="match status" value="1"/>
</dbReference>
<feature type="transmembrane region" description="Helical" evidence="10">
    <location>
        <begin position="6"/>
        <end position="31"/>
    </location>
</feature>
<keyword evidence="5 10" id="KW-1133">Transmembrane helix</keyword>
<evidence type="ECO:0000256" key="8">
    <source>
        <dbReference type="ARBA" id="ARBA00023209"/>
    </source>
</evidence>
<dbReference type="InterPro" id="IPR003811">
    <property type="entry name" value="G3P_acylTferase_PlsY"/>
</dbReference>
<evidence type="ECO:0000256" key="5">
    <source>
        <dbReference type="ARBA" id="ARBA00022989"/>
    </source>
</evidence>
<dbReference type="PANTHER" id="PTHR30309">
    <property type="entry name" value="INNER MEMBRANE PROTEIN YGIH"/>
    <property type="match status" value="1"/>
</dbReference>
<evidence type="ECO:0000256" key="4">
    <source>
        <dbReference type="ARBA" id="ARBA00022692"/>
    </source>
</evidence>
<dbReference type="UniPathway" id="UPA00085"/>
<organism evidence="11 12">
    <name type="scientific">Neiella litorisoli</name>
    <dbReference type="NCBI Taxonomy" id="2771431"/>
    <lineage>
        <taxon>Bacteria</taxon>
        <taxon>Pseudomonadati</taxon>
        <taxon>Pseudomonadota</taxon>
        <taxon>Gammaproteobacteria</taxon>
        <taxon>Alteromonadales</taxon>
        <taxon>Echinimonadaceae</taxon>
        <taxon>Neiella</taxon>
    </lineage>
</organism>
<comment type="caution">
    <text evidence="10">Lacks conserved residue(s) required for the propagation of feature annotation.</text>
</comment>
<feature type="transmembrane region" description="Helical" evidence="10">
    <location>
        <begin position="117"/>
        <end position="142"/>
    </location>
</feature>
<proteinExistence type="inferred from homology"/>
<keyword evidence="7 10" id="KW-0472">Membrane</keyword>
<keyword evidence="4 10" id="KW-0812">Transmembrane</keyword>
<accession>A0A8J6UPP6</accession>
<sequence>MDQTLTITLFTGLMVTAAYLFGSISSAVLICRVCGLPDPRTKGSKNPGATNVLRIGGTAPAVATLLFDILKGTLPVYGSYFLGLPPFSLGLIAIAACLGHMYPVFFGFQGGKAVATALGSIGPIGWDMTGLLLGTWIVTALIGRYSSLASLVTVVLAPLYAYWLKPEYTIAVAMLSALMIVRHRANIGRLINGTEPHILDKTQRKRNKQSSSD</sequence>
<comment type="caution">
    <text evidence="11">The sequence shown here is derived from an EMBL/GenBank/DDBJ whole genome shotgun (WGS) entry which is preliminary data.</text>
</comment>
<keyword evidence="1 10" id="KW-1003">Cell membrane</keyword>
<keyword evidence="11" id="KW-0012">Acyltransferase</keyword>
<dbReference type="GO" id="GO:0005886">
    <property type="term" value="C:plasma membrane"/>
    <property type="evidence" value="ECO:0007669"/>
    <property type="project" value="UniProtKB-SubCell"/>
</dbReference>
<keyword evidence="2 10" id="KW-0444">Lipid biosynthesis</keyword>
<reference evidence="11" key="1">
    <citation type="submission" date="2020-09" db="EMBL/GenBank/DDBJ databases">
        <title>A novel bacterium of genus Neiella, isolated from South China Sea.</title>
        <authorList>
            <person name="Huang H."/>
            <person name="Mo K."/>
            <person name="Hu Y."/>
        </authorList>
    </citation>
    <scope>NUCLEOTIDE SEQUENCE</scope>
    <source>
        <strain evidence="11">HB171785</strain>
    </source>
</reference>
<dbReference type="Proteomes" id="UP000638014">
    <property type="component" value="Unassembled WGS sequence"/>
</dbReference>
<dbReference type="Pfam" id="PF02660">
    <property type="entry name" value="G3P_acyltransf"/>
    <property type="match status" value="1"/>
</dbReference>
<evidence type="ECO:0000256" key="6">
    <source>
        <dbReference type="ARBA" id="ARBA00023098"/>
    </source>
</evidence>
<keyword evidence="9 10" id="KW-1208">Phospholipid metabolism</keyword>
<dbReference type="NCBIfam" id="TIGR00023">
    <property type="entry name" value="glycerol-3-phosphate 1-O-acyltransferase PlsY"/>
    <property type="match status" value="1"/>
</dbReference>
<comment type="catalytic activity">
    <reaction evidence="10">
        <text>an acyl phosphate + sn-glycerol 3-phosphate = a 1-acyl-sn-glycero-3-phosphate + phosphate</text>
        <dbReference type="Rhea" id="RHEA:34075"/>
        <dbReference type="ChEBI" id="CHEBI:43474"/>
        <dbReference type="ChEBI" id="CHEBI:57597"/>
        <dbReference type="ChEBI" id="CHEBI:57970"/>
        <dbReference type="ChEBI" id="CHEBI:59918"/>
        <dbReference type="EC" id="2.3.1.275"/>
    </reaction>
</comment>
<comment type="function">
    <text evidence="10">Catalyzes the transfer of an acyl group from acyl-phosphate (acyl-PO(4)) to glycerol-3-phosphate (G3P) to form lysophosphatidic acid (LPA). This enzyme utilizes acyl-phosphate as fatty acyl donor, but not acyl-CoA or acyl-ACP.</text>
</comment>
<keyword evidence="3 10" id="KW-0808">Transferase</keyword>
<evidence type="ECO:0000256" key="9">
    <source>
        <dbReference type="ARBA" id="ARBA00023264"/>
    </source>
</evidence>